<sequence length="162" mass="17914">MRHVLPLLLPVMLGAMSPTTDRTPEQRQFDFWIGDWEVHDAKGQRLGRNRVVALLGGAVLQEHWQGSQGGSGTSLNSYLPARKAWRQCWVDAKGGSLDLLGGLEGASMVLRGTTEGPRGRVLERITWTPLPDGRVRQLWEQSPDGGATWTVSFDGYYSRAKA</sequence>
<name>A0A936K594_9BACT</name>
<comment type="caution">
    <text evidence="1">The sequence shown here is derived from an EMBL/GenBank/DDBJ whole genome shotgun (WGS) entry which is preliminary data.</text>
</comment>
<proteinExistence type="predicted"/>
<accession>A0A936K594</accession>
<dbReference type="AlphaFoldDB" id="A0A936K594"/>
<evidence type="ECO:0008006" key="3">
    <source>
        <dbReference type="Google" id="ProtNLM"/>
    </source>
</evidence>
<evidence type="ECO:0000313" key="2">
    <source>
        <dbReference type="Proteomes" id="UP000709959"/>
    </source>
</evidence>
<gene>
    <name evidence="1" type="ORF">IPN91_02920</name>
</gene>
<reference evidence="1 2" key="1">
    <citation type="submission" date="2020-10" db="EMBL/GenBank/DDBJ databases">
        <title>Connecting structure to function with the recovery of over 1000 high-quality activated sludge metagenome-assembled genomes encoding full-length rRNA genes using long-read sequencing.</title>
        <authorList>
            <person name="Singleton C.M."/>
            <person name="Petriglieri F."/>
            <person name="Kristensen J.M."/>
            <person name="Kirkegaard R.H."/>
            <person name="Michaelsen T.Y."/>
            <person name="Andersen M.H."/>
            <person name="Karst S.M."/>
            <person name="Dueholm M.S."/>
            <person name="Nielsen P.H."/>
            <person name="Albertsen M."/>
        </authorList>
    </citation>
    <scope>NUCLEOTIDE SEQUENCE [LARGE SCALE GENOMIC DNA]</scope>
    <source>
        <strain evidence="1">OdNE_18-Q3-R46-58_MAXAC.008</strain>
    </source>
</reference>
<dbReference type="EMBL" id="JADKCH010000001">
    <property type="protein sequence ID" value="MBK8571596.1"/>
    <property type="molecule type" value="Genomic_DNA"/>
</dbReference>
<evidence type="ECO:0000313" key="1">
    <source>
        <dbReference type="EMBL" id="MBK8571596.1"/>
    </source>
</evidence>
<organism evidence="1 2">
    <name type="scientific">Candidatus Geothrix odensensis</name>
    <dbReference type="NCBI Taxonomy" id="2954440"/>
    <lineage>
        <taxon>Bacteria</taxon>
        <taxon>Pseudomonadati</taxon>
        <taxon>Acidobacteriota</taxon>
        <taxon>Holophagae</taxon>
        <taxon>Holophagales</taxon>
        <taxon>Holophagaceae</taxon>
        <taxon>Geothrix</taxon>
    </lineage>
</organism>
<dbReference type="Proteomes" id="UP000709959">
    <property type="component" value="Unassembled WGS sequence"/>
</dbReference>
<protein>
    <recommendedName>
        <fullName evidence="3">DUF1579 domain-containing protein</fullName>
    </recommendedName>
</protein>